<dbReference type="InterPro" id="IPR036390">
    <property type="entry name" value="WH_DNA-bd_sf"/>
</dbReference>
<keyword evidence="2" id="KW-0238">DNA-binding</keyword>
<organism evidence="5 6">
    <name type="scientific">Muricoccus vinaceus</name>
    <dbReference type="NCBI Taxonomy" id="424704"/>
    <lineage>
        <taxon>Bacteria</taxon>
        <taxon>Pseudomonadati</taxon>
        <taxon>Pseudomonadota</taxon>
        <taxon>Alphaproteobacteria</taxon>
        <taxon>Acetobacterales</taxon>
        <taxon>Roseomonadaceae</taxon>
        <taxon>Muricoccus</taxon>
    </lineage>
</organism>
<protein>
    <submittedName>
        <fullName evidence="5">Crp/Fnr family transcriptional regulator</fullName>
    </submittedName>
</protein>
<dbReference type="SUPFAM" id="SSF51206">
    <property type="entry name" value="cAMP-binding domain-like"/>
    <property type="match status" value="1"/>
</dbReference>
<dbReference type="SMART" id="SM00419">
    <property type="entry name" value="HTH_CRP"/>
    <property type="match status" value="1"/>
</dbReference>
<keyword evidence="1" id="KW-0805">Transcription regulation</keyword>
<dbReference type="Proteomes" id="UP001589789">
    <property type="component" value="Unassembled WGS sequence"/>
</dbReference>
<evidence type="ECO:0000313" key="5">
    <source>
        <dbReference type="EMBL" id="MFC0388028.1"/>
    </source>
</evidence>
<proteinExistence type="predicted"/>
<dbReference type="InterPro" id="IPR012318">
    <property type="entry name" value="HTH_CRP"/>
</dbReference>
<dbReference type="InterPro" id="IPR018490">
    <property type="entry name" value="cNMP-bd_dom_sf"/>
</dbReference>
<feature type="domain" description="HTH crp-type" evidence="4">
    <location>
        <begin position="146"/>
        <end position="220"/>
    </location>
</feature>
<dbReference type="EMBL" id="JBHLVZ010000074">
    <property type="protein sequence ID" value="MFC0388028.1"/>
    <property type="molecule type" value="Genomic_DNA"/>
</dbReference>
<dbReference type="Gene3D" id="1.10.10.10">
    <property type="entry name" value="Winged helix-like DNA-binding domain superfamily/Winged helix DNA-binding domain"/>
    <property type="match status" value="1"/>
</dbReference>
<evidence type="ECO:0000256" key="3">
    <source>
        <dbReference type="ARBA" id="ARBA00023163"/>
    </source>
</evidence>
<sequence length="254" mass="28943">MNNPMVRRMEQYTRFSDEDRRLLDELVSQRQRHYAAHEDIVREGEHSPDIHIVLSGLACRYKLLENGNRQIMAFLIPGDPCDSEIFILKTMDHSIGAIAPSLVASVSGDVMKDLLLNRPGIALAFWWSTLQDEGILRERILDEGRRDAYSRIAFMIYEMLLRMRAVGIIGDTAFDFPITQADLADATGLTPVHVNRMLQRLRDEGLIATQGRRWTVLDIAGLQRAAKFEANYLHLDRARDEPESEAGKRLKGLI</sequence>
<evidence type="ECO:0000256" key="1">
    <source>
        <dbReference type="ARBA" id="ARBA00023015"/>
    </source>
</evidence>
<dbReference type="Pfam" id="PF00027">
    <property type="entry name" value="cNMP_binding"/>
    <property type="match status" value="1"/>
</dbReference>
<dbReference type="PROSITE" id="PS51063">
    <property type="entry name" value="HTH_CRP_2"/>
    <property type="match status" value="1"/>
</dbReference>
<evidence type="ECO:0000259" key="4">
    <source>
        <dbReference type="PROSITE" id="PS51063"/>
    </source>
</evidence>
<name>A0ABV6IWP1_9PROT</name>
<dbReference type="CDD" id="cd00038">
    <property type="entry name" value="CAP_ED"/>
    <property type="match status" value="1"/>
</dbReference>
<keyword evidence="3" id="KW-0804">Transcription</keyword>
<evidence type="ECO:0000313" key="6">
    <source>
        <dbReference type="Proteomes" id="UP001589789"/>
    </source>
</evidence>
<gene>
    <name evidence="5" type="ORF">ACFFIC_21140</name>
</gene>
<dbReference type="InterPro" id="IPR014710">
    <property type="entry name" value="RmlC-like_jellyroll"/>
</dbReference>
<keyword evidence="6" id="KW-1185">Reference proteome</keyword>
<dbReference type="Pfam" id="PF13545">
    <property type="entry name" value="HTH_Crp_2"/>
    <property type="match status" value="1"/>
</dbReference>
<dbReference type="RefSeq" id="WP_377054047.1">
    <property type="nucleotide sequence ID" value="NZ_JBHLVZ010000074.1"/>
</dbReference>
<reference evidence="5 6" key="1">
    <citation type="submission" date="2024-09" db="EMBL/GenBank/DDBJ databases">
        <authorList>
            <person name="Sun Q."/>
            <person name="Mori K."/>
        </authorList>
    </citation>
    <scope>NUCLEOTIDE SEQUENCE [LARGE SCALE GENOMIC DNA]</scope>
    <source>
        <strain evidence="5 6">CCM 7468</strain>
    </source>
</reference>
<dbReference type="InterPro" id="IPR000595">
    <property type="entry name" value="cNMP-bd_dom"/>
</dbReference>
<comment type="caution">
    <text evidence="5">The sequence shown here is derived from an EMBL/GenBank/DDBJ whole genome shotgun (WGS) entry which is preliminary data.</text>
</comment>
<evidence type="ECO:0000256" key="2">
    <source>
        <dbReference type="ARBA" id="ARBA00023125"/>
    </source>
</evidence>
<dbReference type="InterPro" id="IPR036388">
    <property type="entry name" value="WH-like_DNA-bd_sf"/>
</dbReference>
<dbReference type="SUPFAM" id="SSF46785">
    <property type="entry name" value="Winged helix' DNA-binding domain"/>
    <property type="match status" value="1"/>
</dbReference>
<dbReference type="Gene3D" id="2.60.120.10">
    <property type="entry name" value="Jelly Rolls"/>
    <property type="match status" value="1"/>
</dbReference>
<accession>A0ABV6IWP1</accession>